<evidence type="ECO:0000259" key="13">
    <source>
        <dbReference type="PROSITE" id="PS51562"/>
    </source>
</evidence>
<keyword evidence="7" id="KW-0506">mRNA capping</keyword>
<organism evidence="14 15">
    <name type="scientific">Psilocybe cf. subviscida</name>
    <dbReference type="NCBI Taxonomy" id="2480587"/>
    <lineage>
        <taxon>Eukaryota</taxon>
        <taxon>Fungi</taxon>
        <taxon>Dikarya</taxon>
        <taxon>Basidiomycota</taxon>
        <taxon>Agaricomycotina</taxon>
        <taxon>Agaricomycetes</taxon>
        <taxon>Agaricomycetidae</taxon>
        <taxon>Agaricales</taxon>
        <taxon>Agaricineae</taxon>
        <taxon>Strophariaceae</taxon>
        <taxon>Psilocybe</taxon>
    </lineage>
</organism>
<dbReference type="InterPro" id="IPR039753">
    <property type="entry name" value="RG7MT1"/>
</dbReference>
<feature type="domain" description="MRNA cap 0 methyltransferase" evidence="13">
    <location>
        <begin position="205"/>
        <end position="497"/>
    </location>
</feature>
<feature type="region of interest" description="Disordered" evidence="12">
    <location>
        <begin position="81"/>
        <end position="113"/>
    </location>
</feature>
<evidence type="ECO:0000256" key="7">
    <source>
        <dbReference type="ARBA" id="ARBA00023042"/>
    </source>
</evidence>
<keyword evidence="7" id="KW-0507">mRNA processing</keyword>
<keyword evidence="15" id="KW-1185">Reference proteome</keyword>
<dbReference type="PROSITE" id="PS51562">
    <property type="entry name" value="RNA_CAP0_MT"/>
    <property type="match status" value="1"/>
</dbReference>
<feature type="compositionally biased region" description="Polar residues" evidence="12">
    <location>
        <begin position="14"/>
        <end position="60"/>
    </location>
</feature>
<evidence type="ECO:0000256" key="1">
    <source>
        <dbReference type="ARBA" id="ARBA00003378"/>
    </source>
</evidence>
<feature type="region of interest" description="Disordered" evidence="12">
    <location>
        <begin position="1"/>
        <end position="65"/>
    </location>
</feature>
<comment type="caution">
    <text evidence="14">The sequence shown here is derived from an EMBL/GenBank/DDBJ whole genome shotgun (WGS) entry which is preliminary data.</text>
</comment>
<evidence type="ECO:0000256" key="9">
    <source>
        <dbReference type="ARBA" id="ARBA00033387"/>
    </source>
</evidence>
<dbReference type="PANTHER" id="PTHR12189:SF2">
    <property type="entry name" value="MRNA CAP GUANINE-N7 METHYLTRANSFERASE"/>
    <property type="match status" value="1"/>
</dbReference>
<evidence type="ECO:0000256" key="5">
    <source>
        <dbReference type="ARBA" id="ARBA00022691"/>
    </source>
</evidence>
<feature type="compositionally biased region" description="Low complexity" evidence="12">
    <location>
        <begin position="96"/>
        <end position="109"/>
    </location>
</feature>
<accession>A0A8H5FBW9</accession>
<dbReference type="GO" id="GO:0003723">
    <property type="term" value="F:RNA binding"/>
    <property type="evidence" value="ECO:0007669"/>
    <property type="project" value="UniProtKB-KW"/>
</dbReference>
<evidence type="ECO:0000313" key="15">
    <source>
        <dbReference type="Proteomes" id="UP000567179"/>
    </source>
</evidence>
<dbReference type="Proteomes" id="UP000567179">
    <property type="component" value="Unassembled WGS sequence"/>
</dbReference>
<evidence type="ECO:0000256" key="4">
    <source>
        <dbReference type="ARBA" id="ARBA00022679"/>
    </source>
</evidence>
<evidence type="ECO:0000256" key="12">
    <source>
        <dbReference type="SAM" id="MobiDB-lite"/>
    </source>
</evidence>
<dbReference type="InterPro" id="IPR004971">
    <property type="entry name" value="mRNA_G-N7_MeTrfase_dom"/>
</dbReference>
<gene>
    <name evidence="14" type="ORF">D9619_005979</name>
</gene>
<dbReference type="GO" id="GO:0005634">
    <property type="term" value="C:nucleus"/>
    <property type="evidence" value="ECO:0007669"/>
    <property type="project" value="TreeGrafter"/>
</dbReference>
<dbReference type="SUPFAM" id="SSF53335">
    <property type="entry name" value="S-adenosyl-L-methionine-dependent methyltransferases"/>
    <property type="match status" value="1"/>
</dbReference>
<dbReference type="EC" id="2.1.1.56" evidence="2"/>
<dbReference type="AlphaFoldDB" id="A0A8H5FBW9"/>
<dbReference type="InterPro" id="IPR029063">
    <property type="entry name" value="SAM-dependent_MTases_sf"/>
</dbReference>
<dbReference type="Pfam" id="PF03291">
    <property type="entry name" value="mRNA_G-N7_MeTrfase"/>
    <property type="match status" value="1"/>
</dbReference>
<sequence>MPAFDPVRDAIRNTPDQPQQFIQRSPQSPTMQRRATHLSSLLNDSDQPAHRQSSIHSLLSSHPDDTLASVEPIRRASMDLNYVSPSSTRKSDLVESPRPSSSGSLPPRSTASPAVAAPITLPYAPKRITKPASVMIPLSKAEIEQFRNYRGEGVALLTGKRKRAASQEPDLVDIPAPKRHAGDVGVVVEHYNARPDVGIVQRLDSPIIGLKNFNNWVKSVLITRFGHPALQKSIVAGQLNGPGRPRMARGKVLDLGCGKGGDMTKWAKAHVKELLGADIAAVSIDQAKGRWSTLSQPRFDASFAAIDCYTQPISKAFPPAKLVQPFDVVSMQFCMHYAFETVQKARCMLENVSRYLRPGGVFIGTIPNAELLLENLDSIPPTSEELSFGNSVYKITFESRERPMFGHKYWFFLQDAVENVPEYVVHWDNFVQMAADYGLHLVYKEEFHQVFEEHQDHPEFKPLLVRMKVVDNEGASAMDEDQWEAANIYIAFAFEKR</sequence>
<evidence type="ECO:0000313" key="14">
    <source>
        <dbReference type="EMBL" id="KAF5331166.1"/>
    </source>
</evidence>
<keyword evidence="3" id="KW-0489">Methyltransferase</keyword>
<keyword evidence="5" id="KW-0949">S-adenosyl-L-methionine</keyword>
<evidence type="ECO:0000256" key="8">
    <source>
        <dbReference type="ARBA" id="ARBA00032772"/>
    </source>
</evidence>
<evidence type="ECO:0000256" key="11">
    <source>
        <dbReference type="ARBA" id="ARBA00049739"/>
    </source>
</evidence>
<dbReference type="EMBL" id="JAACJJ010000001">
    <property type="protein sequence ID" value="KAF5331166.1"/>
    <property type="molecule type" value="Genomic_DNA"/>
</dbReference>
<comment type="function">
    <text evidence="1">Responsible for methylating the 5'-cap structure of mRNAs.</text>
</comment>
<protein>
    <recommendedName>
        <fullName evidence="11">mRNA cap guanine-N(7) methyltransferase</fullName>
        <ecNumber evidence="2">2.1.1.56</ecNumber>
    </recommendedName>
    <alternativeName>
        <fullName evidence="8">mRNA (guanine-N(7))-methyltransferase</fullName>
    </alternativeName>
    <alternativeName>
        <fullName evidence="9">mRNA cap methyltransferase</fullName>
    </alternativeName>
</protein>
<comment type="catalytic activity">
    <reaction evidence="10">
        <text>a 5'-end (5'-triphosphoguanosine)-ribonucleoside in mRNA + S-adenosyl-L-methionine = a 5'-end (N(7)-methyl 5'-triphosphoguanosine)-ribonucleoside in mRNA + S-adenosyl-L-homocysteine</text>
        <dbReference type="Rhea" id="RHEA:67008"/>
        <dbReference type="Rhea" id="RHEA-COMP:17166"/>
        <dbReference type="Rhea" id="RHEA-COMP:17167"/>
        <dbReference type="ChEBI" id="CHEBI:57856"/>
        <dbReference type="ChEBI" id="CHEBI:59789"/>
        <dbReference type="ChEBI" id="CHEBI:156461"/>
        <dbReference type="ChEBI" id="CHEBI:167617"/>
        <dbReference type="EC" id="2.1.1.56"/>
    </reaction>
</comment>
<dbReference type="Gene3D" id="3.40.50.150">
    <property type="entry name" value="Vaccinia Virus protein VP39"/>
    <property type="match status" value="1"/>
</dbReference>
<reference evidence="14 15" key="1">
    <citation type="journal article" date="2020" name="ISME J.">
        <title>Uncovering the hidden diversity of litter-decomposition mechanisms in mushroom-forming fungi.</title>
        <authorList>
            <person name="Floudas D."/>
            <person name="Bentzer J."/>
            <person name="Ahren D."/>
            <person name="Johansson T."/>
            <person name="Persson P."/>
            <person name="Tunlid A."/>
        </authorList>
    </citation>
    <scope>NUCLEOTIDE SEQUENCE [LARGE SCALE GENOMIC DNA]</scope>
    <source>
        <strain evidence="14 15">CBS 101986</strain>
    </source>
</reference>
<dbReference type="GO" id="GO:0004482">
    <property type="term" value="F:mRNA 5'-cap (guanine-N7-)-methyltransferase activity"/>
    <property type="evidence" value="ECO:0007669"/>
    <property type="project" value="UniProtKB-EC"/>
</dbReference>
<dbReference type="OrthoDB" id="10248867at2759"/>
<evidence type="ECO:0000256" key="3">
    <source>
        <dbReference type="ARBA" id="ARBA00022603"/>
    </source>
</evidence>
<name>A0A8H5FBW9_9AGAR</name>
<evidence type="ECO:0000256" key="2">
    <source>
        <dbReference type="ARBA" id="ARBA00011926"/>
    </source>
</evidence>
<dbReference type="PANTHER" id="PTHR12189">
    <property type="entry name" value="MRNA GUANINE-7- METHYLTRANSFERASE"/>
    <property type="match status" value="1"/>
</dbReference>
<evidence type="ECO:0000256" key="10">
    <source>
        <dbReference type="ARBA" id="ARBA00044712"/>
    </source>
</evidence>
<proteinExistence type="predicted"/>
<evidence type="ECO:0000256" key="6">
    <source>
        <dbReference type="ARBA" id="ARBA00022884"/>
    </source>
</evidence>
<feature type="compositionally biased region" description="Basic and acidic residues" evidence="12">
    <location>
        <begin position="1"/>
        <end position="11"/>
    </location>
</feature>
<keyword evidence="6" id="KW-0694">RNA-binding</keyword>
<dbReference type="CDD" id="cd02440">
    <property type="entry name" value="AdoMet_MTases"/>
    <property type="match status" value="1"/>
</dbReference>
<keyword evidence="4" id="KW-0808">Transferase</keyword>